<keyword evidence="7 10" id="KW-0630">Potassium</keyword>
<name>A0A2H0LP59_9BACT</name>
<evidence type="ECO:0000256" key="2">
    <source>
        <dbReference type="ARBA" id="ARBA00000909"/>
    </source>
</evidence>
<comment type="catalytic activity">
    <reaction evidence="2 10">
        <text>(6R)-NADPHX = (6S)-NADPHX</text>
        <dbReference type="Rhea" id="RHEA:32227"/>
        <dbReference type="ChEBI" id="CHEBI:64076"/>
        <dbReference type="ChEBI" id="CHEBI:64077"/>
        <dbReference type="EC" id="5.1.99.6"/>
    </reaction>
</comment>
<evidence type="ECO:0000256" key="5">
    <source>
        <dbReference type="ARBA" id="ARBA00022741"/>
    </source>
</evidence>
<keyword evidence="6 10" id="KW-0521">NADP</keyword>
<evidence type="ECO:0000313" key="12">
    <source>
        <dbReference type="EMBL" id="PIQ86213.1"/>
    </source>
</evidence>
<dbReference type="HAMAP" id="MF_01966">
    <property type="entry name" value="NADHX_epimerase"/>
    <property type="match status" value="1"/>
</dbReference>
<comment type="catalytic activity">
    <reaction evidence="1 10">
        <text>(6R)-NADHX = (6S)-NADHX</text>
        <dbReference type="Rhea" id="RHEA:32215"/>
        <dbReference type="ChEBI" id="CHEBI:64074"/>
        <dbReference type="ChEBI" id="CHEBI:64075"/>
        <dbReference type="EC" id="5.1.99.6"/>
    </reaction>
</comment>
<dbReference type="InterPro" id="IPR032976">
    <property type="entry name" value="YJEFN_prot_NAXE-like"/>
</dbReference>
<dbReference type="Pfam" id="PF03853">
    <property type="entry name" value="YjeF_N"/>
    <property type="match status" value="1"/>
</dbReference>
<protein>
    <recommendedName>
        <fullName evidence="3 10">NAD(P)H-hydrate epimerase</fullName>
        <ecNumber evidence="3 10">5.1.99.6</ecNumber>
    </recommendedName>
    <alternativeName>
        <fullName evidence="10">NAD(P)HX epimerase</fullName>
    </alternativeName>
</protein>
<dbReference type="AlphaFoldDB" id="A0A2H0LP59"/>
<evidence type="ECO:0000256" key="10">
    <source>
        <dbReference type="HAMAP-Rule" id="MF_01966"/>
    </source>
</evidence>
<dbReference type="GO" id="GO:0052856">
    <property type="term" value="F:NAD(P)HX epimerase activity"/>
    <property type="evidence" value="ECO:0007669"/>
    <property type="project" value="UniProtKB-UniRule"/>
</dbReference>
<evidence type="ECO:0000313" key="13">
    <source>
        <dbReference type="Proteomes" id="UP000230859"/>
    </source>
</evidence>
<evidence type="ECO:0000256" key="6">
    <source>
        <dbReference type="ARBA" id="ARBA00022857"/>
    </source>
</evidence>
<evidence type="ECO:0000256" key="7">
    <source>
        <dbReference type="ARBA" id="ARBA00022958"/>
    </source>
</evidence>
<evidence type="ECO:0000256" key="3">
    <source>
        <dbReference type="ARBA" id="ARBA00012228"/>
    </source>
</evidence>
<feature type="domain" description="YjeF N-terminal" evidence="11">
    <location>
        <begin position="9"/>
        <end position="220"/>
    </location>
</feature>
<comment type="caution">
    <text evidence="10">Lacks conserved residue(s) required for the propagation of feature annotation.</text>
</comment>
<dbReference type="GO" id="GO:0000166">
    <property type="term" value="F:nucleotide binding"/>
    <property type="evidence" value="ECO:0007669"/>
    <property type="project" value="UniProtKB-KW"/>
</dbReference>
<dbReference type="InterPro" id="IPR004443">
    <property type="entry name" value="YjeF_N_dom"/>
</dbReference>
<organism evidence="12 13">
    <name type="scientific">Candidatus Abzuiibacterium crystallinum</name>
    <dbReference type="NCBI Taxonomy" id="1974748"/>
    <lineage>
        <taxon>Bacteria</taxon>
        <taxon>Pseudomonadati</taxon>
        <taxon>Candidatus Omnitrophota</taxon>
        <taxon>Candidatus Abzuiibacterium</taxon>
    </lineage>
</organism>
<keyword evidence="9 10" id="KW-0413">Isomerase</keyword>
<keyword evidence="4 10" id="KW-0479">Metal-binding</keyword>
<dbReference type="NCBIfam" id="TIGR00197">
    <property type="entry name" value="yjeF_nterm"/>
    <property type="match status" value="1"/>
</dbReference>
<comment type="similarity">
    <text evidence="10">Belongs to the NnrE/AIBP family.</text>
</comment>
<keyword evidence="5 10" id="KW-0547">Nucleotide-binding</keyword>
<feature type="binding site" evidence="10">
    <location>
        <begin position="58"/>
        <end position="62"/>
    </location>
    <ligand>
        <name>(6S)-NADPHX</name>
        <dbReference type="ChEBI" id="CHEBI:64076"/>
    </ligand>
</feature>
<evidence type="ECO:0000256" key="4">
    <source>
        <dbReference type="ARBA" id="ARBA00022723"/>
    </source>
</evidence>
<feature type="binding site" evidence="10">
    <location>
        <position position="130"/>
    </location>
    <ligand>
        <name>K(+)</name>
        <dbReference type="ChEBI" id="CHEBI:29103"/>
    </ligand>
</feature>
<evidence type="ECO:0000256" key="8">
    <source>
        <dbReference type="ARBA" id="ARBA00023027"/>
    </source>
</evidence>
<evidence type="ECO:0000259" key="11">
    <source>
        <dbReference type="PROSITE" id="PS51385"/>
    </source>
</evidence>
<dbReference type="PANTHER" id="PTHR13232:SF10">
    <property type="entry name" value="NAD(P)H-HYDRATE EPIMERASE"/>
    <property type="match status" value="1"/>
</dbReference>
<evidence type="ECO:0000256" key="1">
    <source>
        <dbReference type="ARBA" id="ARBA00000013"/>
    </source>
</evidence>
<gene>
    <name evidence="10" type="primary">nnrE</name>
    <name evidence="12" type="ORF">COV74_05930</name>
</gene>
<dbReference type="SUPFAM" id="SSF64153">
    <property type="entry name" value="YjeF N-terminal domain-like"/>
    <property type="match status" value="1"/>
</dbReference>
<sequence>MRFVTAAQMKQLDELAIYTYGIPSIILMENAGIACANEVVKRTKSKRAKIAIFCGIGNNGGDGFAAARHLHNRGYQPTVFFFQKPEKMKLDPQTNFNILKKMQVPLVYCSEDTQWENLAKTLKSFRLIVDAIFGTGLTRPVLEPFRSAIHVMNHSRLDIIAVDVPSGLNSDTGEVMGVCVRAKATVTLGLPKKGFSLKKAHRYTRRVVVADISIPTEVIHQFYDFDVKD</sequence>
<dbReference type="EMBL" id="PCVY01000049">
    <property type="protein sequence ID" value="PIQ86213.1"/>
    <property type="molecule type" value="Genomic_DNA"/>
</dbReference>
<dbReference type="EC" id="5.1.99.6" evidence="3 10"/>
<accession>A0A2H0LP59</accession>
<reference evidence="12 13" key="1">
    <citation type="submission" date="2017-09" db="EMBL/GenBank/DDBJ databases">
        <title>Depth-based differentiation of microbial function through sediment-hosted aquifers and enrichment of novel symbionts in the deep terrestrial subsurface.</title>
        <authorList>
            <person name="Probst A.J."/>
            <person name="Ladd B."/>
            <person name="Jarett J.K."/>
            <person name="Geller-Mcgrath D.E."/>
            <person name="Sieber C.M."/>
            <person name="Emerson J.B."/>
            <person name="Anantharaman K."/>
            <person name="Thomas B.C."/>
            <person name="Malmstrom R."/>
            <person name="Stieglmeier M."/>
            <person name="Klingl A."/>
            <person name="Woyke T."/>
            <person name="Ryan C.M."/>
            <person name="Banfield J.F."/>
        </authorList>
    </citation>
    <scope>NUCLEOTIDE SEQUENCE [LARGE SCALE GENOMIC DNA]</scope>
    <source>
        <strain evidence="12">CG11_big_fil_rev_8_21_14_0_20_45_26</strain>
    </source>
</reference>
<dbReference type="PROSITE" id="PS51385">
    <property type="entry name" value="YJEF_N"/>
    <property type="match status" value="1"/>
</dbReference>
<dbReference type="PANTHER" id="PTHR13232">
    <property type="entry name" value="NAD(P)H-HYDRATE EPIMERASE"/>
    <property type="match status" value="1"/>
</dbReference>
<comment type="caution">
    <text evidence="12">The sequence shown here is derived from an EMBL/GenBank/DDBJ whole genome shotgun (WGS) entry which is preliminary data.</text>
</comment>
<feature type="binding site" evidence="10">
    <location>
        <begin position="134"/>
        <end position="140"/>
    </location>
    <ligand>
        <name>(6S)-NADPHX</name>
        <dbReference type="ChEBI" id="CHEBI:64076"/>
    </ligand>
</feature>
<dbReference type="InterPro" id="IPR036652">
    <property type="entry name" value="YjeF_N_dom_sf"/>
</dbReference>
<comment type="function">
    <text evidence="10">Catalyzes the epimerization of the S- and R-forms of NAD(P)HX, a damaged form of NAD(P)H that is a result of enzymatic or heat-dependent hydration. This is a prerequisite for the S-specific NAD(P)H-hydrate dehydratase to allow the repair of both epimers of NAD(P)HX.</text>
</comment>
<comment type="cofactor">
    <cofactor evidence="10">
        <name>K(+)</name>
        <dbReference type="ChEBI" id="CHEBI:29103"/>
    </cofactor>
    <text evidence="10">Binds 1 potassium ion per subunit.</text>
</comment>
<feature type="binding site" evidence="10">
    <location>
        <position position="163"/>
    </location>
    <ligand>
        <name>(6S)-NADPHX</name>
        <dbReference type="ChEBI" id="CHEBI:64076"/>
    </ligand>
</feature>
<proteinExistence type="inferred from homology"/>
<dbReference type="GO" id="GO:0046872">
    <property type="term" value="F:metal ion binding"/>
    <property type="evidence" value="ECO:0007669"/>
    <property type="project" value="UniProtKB-KW"/>
</dbReference>
<feature type="binding site" evidence="10">
    <location>
        <position position="59"/>
    </location>
    <ligand>
        <name>K(+)</name>
        <dbReference type="ChEBI" id="CHEBI:29103"/>
    </ligand>
</feature>
<dbReference type="Proteomes" id="UP000230859">
    <property type="component" value="Unassembled WGS sequence"/>
</dbReference>
<evidence type="ECO:0000256" key="9">
    <source>
        <dbReference type="ARBA" id="ARBA00023235"/>
    </source>
</evidence>
<dbReference type="Gene3D" id="3.40.50.10260">
    <property type="entry name" value="YjeF N-terminal domain"/>
    <property type="match status" value="1"/>
</dbReference>
<keyword evidence="8 10" id="KW-0520">NAD</keyword>
<feature type="binding site" evidence="10">
    <location>
        <position position="166"/>
    </location>
    <ligand>
        <name>K(+)</name>
        <dbReference type="ChEBI" id="CHEBI:29103"/>
    </ligand>
</feature>